<dbReference type="PANTHER" id="PTHR10622:SF10">
    <property type="entry name" value="HET DOMAIN-CONTAINING PROTEIN"/>
    <property type="match status" value="1"/>
</dbReference>
<sequence length="606" mass="69429">MKLLNVHTRETKEFWSDADAEPYAILSHTWDEGEVSFEDLTCLSKAALKAKRGYSKIDKCCLQAEADGYHWVWIDTCCIDKRSSAELSEAINSMFRYYERAAVCYAYFADVRIHAPVDEIQQLRGARWFTRGWTLQELLAPREMVLFAHDWTRMGTRCEYQDTLSRITRIETAYLCGTVPLSEASISKRMSWAAQRTTSRLEDTAYCLLGIFDVNMPLLYGEGKKAFRRLQEEIMKANPSDHTLMAWGRFVPHQTGRVVEPLQLQGLEPIPWDFNQACESLRGLFADSPADFWDSHDLRPWRGTEAFYSSSTRGQSVPVVYPTITGAGVELELPVLSSTEQWAFHWSRPKLTQLRHPKFALLLCETRWSVGPVVLLPLYPWGHGRYGRRNELIEFPNPHDLASYLSMRARLQVEPRRHRNPQRGEFLVRHWGDMRFYEHSRCTYRTDIIVIMEEGIVIAPSPIDATGSVGDGLWAAYIRLTRTDSKFGFGIIFSRVKAPPQPPHRGPGHPPPPAFGPVAVSFVPLLLNEPMTEASIVSKGFTWYHRSNPAAFKPILRRTMVYPEDVWQLKMVPFPVVDVCVRRIGVGPQQGDIIDLVDITLSEREY</sequence>
<dbReference type="Pfam" id="PF26640">
    <property type="entry name" value="DUF8212"/>
    <property type="match status" value="1"/>
</dbReference>
<evidence type="ECO:0000313" key="4">
    <source>
        <dbReference type="Proteomes" id="UP001303889"/>
    </source>
</evidence>
<dbReference type="EMBL" id="MU855347">
    <property type="protein sequence ID" value="KAK3905761.1"/>
    <property type="molecule type" value="Genomic_DNA"/>
</dbReference>
<name>A0AAN6MRH9_9PEZI</name>
<evidence type="ECO:0000313" key="3">
    <source>
        <dbReference type="EMBL" id="KAK3905761.1"/>
    </source>
</evidence>
<evidence type="ECO:0000259" key="2">
    <source>
        <dbReference type="Pfam" id="PF26640"/>
    </source>
</evidence>
<dbReference type="InterPro" id="IPR058525">
    <property type="entry name" value="DUF8212"/>
</dbReference>
<reference evidence="3" key="2">
    <citation type="submission" date="2023-05" db="EMBL/GenBank/DDBJ databases">
        <authorList>
            <consortium name="Lawrence Berkeley National Laboratory"/>
            <person name="Steindorff A."/>
            <person name="Hensen N."/>
            <person name="Bonometti L."/>
            <person name="Westerberg I."/>
            <person name="Brannstrom I.O."/>
            <person name="Guillou S."/>
            <person name="Cros-Aarteil S."/>
            <person name="Calhoun S."/>
            <person name="Haridas S."/>
            <person name="Kuo A."/>
            <person name="Mondo S."/>
            <person name="Pangilinan J."/>
            <person name="Riley R."/>
            <person name="Labutti K."/>
            <person name="Andreopoulos B."/>
            <person name="Lipzen A."/>
            <person name="Chen C."/>
            <person name="Yanf M."/>
            <person name="Daum C."/>
            <person name="Ng V."/>
            <person name="Clum A."/>
            <person name="Ohm R."/>
            <person name="Martin F."/>
            <person name="Silar P."/>
            <person name="Natvig D."/>
            <person name="Lalanne C."/>
            <person name="Gautier V."/>
            <person name="Ament-Velasquez S.L."/>
            <person name="Kruys A."/>
            <person name="Hutchinson M.I."/>
            <person name="Powell A.J."/>
            <person name="Barry K."/>
            <person name="Miller A.N."/>
            <person name="Grigoriev I.V."/>
            <person name="Debuchy R."/>
            <person name="Gladieux P."/>
            <person name="Thoren M.H."/>
            <person name="Johannesson H."/>
        </authorList>
    </citation>
    <scope>NUCLEOTIDE SEQUENCE</scope>
    <source>
        <strain evidence="3">CBS 103.79</strain>
    </source>
</reference>
<comment type="caution">
    <text evidence="3">The sequence shown here is derived from an EMBL/GenBank/DDBJ whole genome shotgun (WGS) entry which is preliminary data.</text>
</comment>
<dbReference type="AlphaFoldDB" id="A0AAN6MRH9"/>
<dbReference type="Proteomes" id="UP001303889">
    <property type="component" value="Unassembled WGS sequence"/>
</dbReference>
<evidence type="ECO:0000259" key="1">
    <source>
        <dbReference type="Pfam" id="PF06985"/>
    </source>
</evidence>
<protein>
    <submittedName>
        <fullName evidence="3">Heterokaryon incompatibility protein-domain-containing protein</fullName>
    </submittedName>
</protein>
<dbReference type="PANTHER" id="PTHR10622">
    <property type="entry name" value="HET DOMAIN-CONTAINING PROTEIN"/>
    <property type="match status" value="1"/>
</dbReference>
<dbReference type="InterPro" id="IPR010730">
    <property type="entry name" value="HET"/>
</dbReference>
<gene>
    <name evidence="3" type="ORF">C8A05DRAFT_30390</name>
</gene>
<feature type="domain" description="DUF8212" evidence="2">
    <location>
        <begin position="225"/>
        <end position="340"/>
    </location>
</feature>
<accession>A0AAN6MRH9</accession>
<keyword evidence="4" id="KW-1185">Reference proteome</keyword>
<proteinExistence type="predicted"/>
<organism evidence="3 4">
    <name type="scientific">Staphylotrichum tortipilum</name>
    <dbReference type="NCBI Taxonomy" id="2831512"/>
    <lineage>
        <taxon>Eukaryota</taxon>
        <taxon>Fungi</taxon>
        <taxon>Dikarya</taxon>
        <taxon>Ascomycota</taxon>
        <taxon>Pezizomycotina</taxon>
        <taxon>Sordariomycetes</taxon>
        <taxon>Sordariomycetidae</taxon>
        <taxon>Sordariales</taxon>
        <taxon>Chaetomiaceae</taxon>
        <taxon>Staphylotrichum</taxon>
    </lineage>
</organism>
<feature type="domain" description="Heterokaryon incompatibility" evidence="1">
    <location>
        <begin position="23"/>
        <end position="109"/>
    </location>
</feature>
<reference evidence="3" key="1">
    <citation type="journal article" date="2023" name="Mol. Phylogenet. Evol.">
        <title>Genome-scale phylogeny and comparative genomics of the fungal order Sordariales.</title>
        <authorList>
            <person name="Hensen N."/>
            <person name="Bonometti L."/>
            <person name="Westerberg I."/>
            <person name="Brannstrom I.O."/>
            <person name="Guillou S."/>
            <person name="Cros-Aarteil S."/>
            <person name="Calhoun S."/>
            <person name="Haridas S."/>
            <person name="Kuo A."/>
            <person name="Mondo S."/>
            <person name="Pangilinan J."/>
            <person name="Riley R."/>
            <person name="LaButti K."/>
            <person name="Andreopoulos B."/>
            <person name="Lipzen A."/>
            <person name="Chen C."/>
            <person name="Yan M."/>
            <person name="Daum C."/>
            <person name="Ng V."/>
            <person name="Clum A."/>
            <person name="Steindorff A."/>
            <person name="Ohm R.A."/>
            <person name="Martin F."/>
            <person name="Silar P."/>
            <person name="Natvig D.O."/>
            <person name="Lalanne C."/>
            <person name="Gautier V."/>
            <person name="Ament-Velasquez S.L."/>
            <person name="Kruys A."/>
            <person name="Hutchinson M.I."/>
            <person name="Powell A.J."/>
            <person name="Barry K."/>
            <person name="Miller A.N."/>
            <person name="Grigoriev I.V."/>
            <person name="Debuchy R."/>
            <person name="Gladieux P."/>
            <person name="Hiltunen Thoren M."/>
            <person name="Johannesson H."/>
        </authorList>
    </citation>
    <scope>NUCLEOTIDE SEQUENCE</scope>
    <source>
        <strain evidence="3">CBS 103.79</strain>
    </source>
</reference>
<dbReference type="Pfam" id="PF06985">
    <property type="entry name" value="HET"/>
    <property type="match status" value="1"/>
</dbReference>